<dbReference type="RefSeq" id="WP_150399801.1">
    <property type="nucleotide sequence ID" value="NZ_VXLC01000001.1"/>
</dbReference>
<proteinExistence type="predicted"/>
<evidence type="ECO:0000313" key="2">
    <source>
        <dbReference type="EMBL" id="KAA8889883.1"/>
    </source>
</evidence>
<feature type="region of interest" description="Disordered" evidence="1">
    <location>
        <begin position="297"/>
        <end position="333"/>
    </location>
</feature>
<feature type="compositionally biased region" description="Polar residues" evidence="1">
    <location>
        <begin position="311"/>
        <end position="333"/>
    </location>
</feature>
<gene>
    <name evidence="2" type="ORF">F3087_00705</name>
</gene>
<dbReference type="OrthoDB" id="3536052at2"/>
<evidence type="ECO:0000313" key="3">
    <source>
        <dbReference type="Proteomes" id="UP000323876"/>
    </source>
</evidence>
<accession>A0A5N0ELJ9</accession>
<dbReference type="Proteomes" id="UP000323876">
    <property type="component" value="Unassembled WGS sequence"/>
</dbReference>
<keyword evidence="3" id="KW-1185">Reference proteome</keyword>
<comment type="caution">
    <text evidence="2">The sequence shown here is derived from an EMBL/GenBank/DDBJ whole genome shotgun (WGS) entry which is preliminary data.</text>
</comment>
<reference evidence="2 3" key="1">
    <citation type="submission" date="2019-09" db="EMBL/GenBank/DDBJ databases">
        <authorList>
            <person name="Wang X."/>
        </authorList>
    </citation>
    <scope>NUCLEOTIDE SEQUENCE [LARGE SCALE GENOMIC DNA]</scope>
    <source>
        <strain evidence="2 3">CICC 11023</strain>
    </source>
</reference>
<evidence type="ECO:0000256" key="1">
    <source>
        <dbReference type="SAM" id="MobiDB-lite"/>
    </source>
</evidence>
<protein>
    <recommendedName>
        <fullName evidence="4">Restriction endonuclease</fullName>
    </recommendedName>
</protein>
<evidence type="ECO:0008006" key="4">
    <source>
        <dbReference type="Google" id="ProtNLM"/>
    </source>
</evidence>
<sequence>MPRRTNPFQELVAILTAHMSAGAVVTESKMLLDLDTGQEREVDICVEQTVAGHLVRVCIECSSHGRPRDVTWVENMHGKHLRLPTNLLVLASESGFTGPALRKAESFRIETVVPGRLPESFGADVVGKLEQLVIKTLDLVPEKIRFTMEATEESPEEIVIALDDQAIFWSDGSFFMDALSFARGLVNHKVVAEEALPDAAGDERSFMVGMDPVELPDPETGQMHALFLRKEDPTGDYLRRIARVVVTGPAAVGVTPVPLTHGELRGAGYSTGSAVIRDHRAMFVVTETNDGQHMVTTRFTPEGNPRAGTQRVRSGSDHTQPPSTTTNVESAGR</sequence>
<name>A0A5N0ELJ9_9NOCA</name>
<dbReference type="EMBL" id="VXLC01000001">
    <property type="protein sequence ID" value="KAA8889883.1"/>
    <property type="molecule type" value="Genomic_DNA"/>
</dbReference>
<dbReference type="AlphaFoldDB" id="A0A5N0ELJ9"/>
<organism evidence="2 3">
    <name type="scientific">Nocardia colli</name>
    <dbReference type="NCBI Taxonomy" id="2545717"/>
    <lineage>
        <taxon>Bacteria</taxon>
        <taxon>Bacillati</taxon>
        <taxon>Actinomycetota</taxon>
        <taxon>Actinomycetes</taxon>
        <taxon>Mycobacteriales</taxon>
        <taxon>Nocardiaceae</taxon>
        <taxon>Nocardia</taxon>
    </lineage>
</organism>